<accession>A0A6V1NUT8</accession>
<evidence type="ECO:0000313" key="3">
    <source>
        <dbReference type="EMBL" id="CAE0625937.1"/>
    </source>
</evidence>
<gene>
    <name evidence="3" type="ORF">HAKA00212_LOCUS4608</name>
    <name evidence="4" type="ORF">HAKA00212_LOCUS4609</name>
    <name evidence="5" type="ORF">HAKA00212_LOCUS4610</name>
</gene>
<keyword evidence="2" id="KW-1133">Transmembrane helix</keyword>
<feature type="compositionally biased region" description="Pro residues" evidence="1">
    <location>
        <begin position="69"/>
        <end position="78"/>
    </location>
</feature>
<dbReference type="AlphaFoldDB" id="A0A6V1NUT8"/>
<sequence>MMIYHSKVGSSSGRYGFFRRRGLDDPPIFFVNLPSLISLLYLSAIALPCQQIPPPKKKGESAAPTSNTPLPPPAPPALPLAQHAGPRLSLHLPRPPAEEAKSGRVQRPVPGSVCLGVGPPPRARRQ</sequence>
<dbReference type="EMBL" id="HBIU01010735">
    <property type="protein sequence ID" value="CAE0625938.1"/>
    <property type="molecule type" value="Transcribed_RNA"/>
</dbReference>
<reference evidence="5" key="1">
    <citation type="submission" date="2021-01" db="EMBL/GenBank/DDBJ databases">
        <authorList>
            <person name="Corre E."/>
            <person name="Pelletier E."/>
            <person name="Niang G."/>
            <person name="Scheremetjew M."/>
            <person name="Finn R."/>
            <person name="Kale V."/>
            <person name="Holt S."/>
            <person name="Cochrane G."/>
            <person name="Meng A."/>
            <person name="Brown T."/>
            <person name="Cohen L."/>
        </authorList>
    </citation>
    <scope>NUCLEOTIDE SEQUENCE</scope>
    <source>
        <strain evidence="5">CCMP3107</strain>
    </source>
</reference>
<evidence type="ECO:0000256" key="2">
    <source>
        <dbReference type="SAM" id="Phobius"/>
    </source>
</evidence>
<dbReference type="EMBL" id="HBIU01010734">
    <property type="protein sequence ID" value="CAE0625937.1"/>
    <property type="molecule type" value="Transcribed_RNA"/>
</dbReference>
<feature type="region of interest" description="Disordered" evidence="1">
    <location>
        <begin position="52"/>
        <end position="126"/>
    </location>
</feature>
<evidence type="ECO:0000313" key="5">
    <source>
        <dbReference type="EMBL" id="CAE0625939.1"/>
    </source>
</evidence>
<feature type="transmembrane region" description="Helical" evidence="2">
    <location>
        <begin position="28"/>
        <end position="49"/>
    </location>
</feature>
<keyword evidence="2" id="KW-0812">Transmembrane</keyword>
<proteinExistence type="predicted"/>
<evidence type="ECO:0000313" key="4">
    <source>
        <dbReference type="EMBL" id="CAE0625938.1"/>
    </source>
</evidence>
<name>A0A6V1NUT8_HETAK</name>
<evidence type="ECO:0000256" key="1">
    <source>
        <dbReference type="SAM" id="MobiDB-lite"/>
    </source>
</evidence>
<keyword evidence="2" id="KW-0472">Membrane</keyword>
<protein>
    <submittedName>
        <fullName evidence="5">Uncharacterized protein</fullName>
    </submittedName>
</protein>
<dbReference type="EMBL" id="HBIU01010736">
    <property type="protein sequence ID" value="CAE0625939.1"/>
    <property type="molecule type" value="Transcribed_RNA"/>
</dbReference>
<organism evidence="5">
    <name type="scientific">Heterosigma akashiwo</name>
    <name type="common">Chromophytic alga</name>
    <name type="synonym">Heterosigma carterae</name>
    <dbReference type="NCBI Taxonomy" id="2829"/>
    <lineage>
        <taxon>Eukaryota</taxon>
        <taxon>Sar</taxon>
        <taxon>Stramenopiles</taxon>
        <taxon>Ochrophyta</taxon>
        <taxon>Raphidophyceae</taxon>
        <taxon>Chattonellales</taxon>
        <taxon>Chattonellaceae</taxon>
        <taxon>Heterosigma</taxon>
    </lineage>
</organism>